<dbReference type="EMBL" id="JAUJYN010000003">
    <property type="protein sequence ID" value="KAK1276249.1"/>
    <property type="molecule type" value="Genomic_DNA"/>
</dbReference>
<dbReference type="SUPFAM" id="SSF53756">
    <property type="entry name" value="UDP-Glycosyltransferase/glycogen phosphorylase"/>
    <property type="match status" value="1"/>
</dbReference>
<evidence type="ECO:0000256" key="2">
    <source>
        <dbReference type="ARBA" id="ARBA00012588"/>
    </source>
</evidence>
<gene>
    <name evidence="3" type="ORF">QJS04_geneDACA004165</name>
</gene>
<reference evidence="3" key="1">
    <citation type="journal article" date="2023" name="Nat. Commun.">
        <title>Diploid and tetraploid genomes of Acorus and the evolution of monocots.</title>
        <authorList>
            <person name="Ma L."/>
            <person name="Liu K.W."/>
            <person name="Li Z."/>
            <person name="Hsiao Y.Y."/>
            <person name="Qi Y."/>
            <person name="Fu T."/>
            <person name="Tang G.D."/>
            <person name="Zhang D."/>
            <person name="Sun W.H."/>
            <person name="Liu D.K."/>
            <person name="Li Y."/>
            <person name="Chen G.Z."/>
            <person name="Liu X.D."/>
            <person name="Liao X.Y."/>
            <person name="Jiang Y.T."/>
            <person name="Yu X."/>
            <person name="Hao Y."/>
            <person name="Huang J."/>
            <person name="Zhao X.W."/>
            <person name="Ke S."/>
            <person name="Chen Y.Y."/>
            <person name="Wu W.L."/>
            <person name="Hsu J.L."/>
            <person name="Lin Y.F."/>
            <person name="Huang M.D."/>
            <person name="Li C.Y."/>
            <person name="Huang L."/>
            <person name="Wang Z.W."/>
            <person name="Zhao X."/>
            <person name="Zhong W.Y."/>
            <person name="Peng D.H."/>
            <person name="Ahmad S."/>
            <person name="Lan S."/>
            <person name="Zhang J.S."/>
            <person name="Tsai W.C."/>
            <person name="Van de Peer Y."/>
            <person name="Liu Z.J."/>
        </authorList>
    </citation>
    <scope>NUCLEOTIDE SEQUENCE</scope>
    <source>
        <strain evidence="3">SCP</strain>
    </source>
</reference>
<dbReference type="EC" id="2.4.1.21" evidence="2"/>
<dbReference type="Proteomes" id="UP001179952">
    <property type="component" value="Unassembled WGS sequence"/>
</dbReference>
<keyword evidence="4" id="KW-1185">Reference proteome</keyword>
<reference evidence="3" key="2">
    <citation type="submission" date="2023-06" db="EMBL/GenBank/DDBJ databases">
        <authorList>
            <person name="Ma L."/>
            <person name="Liu K.-W."/>
            <person name="Li Z."/>
            <person name="Hsiao Y.-Y."/>
            <person name="Qi Y."/>
            <person name="Fu T."/>
            <person name="Tang G."/>
            <person name="Zhang D."/>
            <person name="Sun W.-H."/>
            <person name="Liu D.-K."/>
            <person name="Li Y."/>
            <person name="Chen G.-Z."/>
            <person name="Liu X.-D."/>
            <person name="Liao X.-Y."/>
            <person name="Jiang Y.-T."/>
            <person name="Yu X."/>
            <person name="Hao Y."/>
            <person name="Huang J."/>
            <person name="Zhao X.-W."/>
            <person name="Ke S."/>
            <person name="Chen Y.-Y."/>
            <person name="Wu W.-L."/>
            <person name="Hsu J.-L."/>
            <person name="Lin Y.-F."/>
            <person name="Huang M.-D."/>
            <person name="Li C.-Y."/>
            <person name="Huang L."/>
            <person name="Wang Z.-W."/>
            <person name="Zhao X."/>
            <person name="Zhong W.-Y."/>
            <person name="Peng D.-H."/>
            <person name="Ahmad S."/>
            <person name="Lan S."/>
            <person name="Zhang J.-S."/>
            <person name="Tsai W.-C."/>
            <person name="Van De Peer Y."/>
            <person name="Liu Z.-J."/>
        </authorList>
    </citation>
    <scope>NUCLEOTIDE SEQUENCE</scope>
    <source>
        <strain evidence="3">SCP</strain>
        <tissue evidence="3">Leaves</tissue>
    </source>
</reference>
<evidence type="ECO:0000313" key="4">
    <source>
        <dbReference type="Proteomes" id="UP001179952"/>
    </source>
</evidence>
<dbReference type="GO" id="GO:0009011">
    <property type="term" value="F:alpha-1,4-glucan glucosyltransferase (ADP-glucose donor) activity"/>
    <property type="evidence" value="ECO:0007669"/>
    <property type="project" value="UniProtKB-EC"/>
</dbReference>
<accession>A0AAV9BIZ5</accession>
<proteinExistence type="predicted"/>
<protein>
    <recommendedName>
        <fullName evidence="2">starch synthase</fullName>
        <ecNumber evidence="2">2.4.1.21</ecNumber>
    </recommendedName>
</protein>
<dbReference type="PANTHER" id="PTHR46083:SF1">
    <property type="entry name" value="GLYCOGEN SYNTHASE 2-RELATED"/>
    <property type="match status" value="1"/>
</dbReference>
<dbReference type="AlphaFoldDB" id="A0AAV9BIZ5"/>
<comment type="catalytic activity">
    <reaction evidence="1">
        <text>[(1-&gt;4)-alpha-D-glucosyl](n) + ADP-alpha-D-glucose = [(1-&gt;4)-alpha-D-glucosyl](n+1) + ADP + H(+)</text>
        <dbReference type="Rhea" id="RHEA:18189"/>
        <dbReference type="Rhea" id="RHEA-COMP:9584"/>
        <dbReference type="Rhea" id="RHEA-COMP:9587"/>
        <dbReference type="ChEBI" id="CHEBI:15378"/>
        <dbReference type="ChEBI" id="CHEBI:15444"/>
        <dbReference type="ChEBI" id="CHEBI:57498"/>
        <dbReference type="ChEBI" id="CHEBI:456216"/>
        <dbReference type="EC" id="2.4.1.21"/>
    </reaction>
</comment>
<comment type="caution">
    <text evidence="3">The sequence shown here is derived from an EMBL/GenBank/DDBJ whole genome shotgun (WGS) entry which is preliminary data.</text>
</comment>
<sequence length="112" mass="12828">MVLVPSIYEPCGLTQMIGMRYGAIPVVRKTGGLADTVFDVDDQANIEKANGFVFEGINEGSFNWALERAFRHYKERKDEWEGMVRKVMEIDNGWNKTAGKYIDVYNSIRVRC</sequence>
<dbReference type="Gene3D" id="3.40.50.2000">
    <property type="entry name" value="Glycogen Phosphorylase B"/>
    <property type="match status" value="1"/>
</dbReference>
<name>A0AAV9BIZ5_ACOGR</name>
<dbReference type="PANTHER" id="PTHR46083">
    <property type="match status" value="1"/>
</dbReference>
<organism evidence="3 4">
    <name type="scientific">Acorus gramineus</name>
    <name type="common">Dwarf sweet flag</name>
    <dbReference type="NCBI Taxonomy" id="55184"/>
    <lineage>
        <taxon>Eukaryota</taxon>
        <taxon>Viridiplantae</taxon>
        <taxon>Streptophyta</taxon>
        <taxon>Embryophyta</taxon>
        <taxon>Tracheophyta</taxon>
        <taxon>Spermatophyta</taxon>
        <taxon>Magnoliopsida</taxon>
        <taxon>Liliopsida</taxon>
        <taxon>Acoraceae</taxon>
        <taxon>Acorus</taxon>
    </lineage>
</organism>
<evidence type="ECO:0000313" key="3">
    <source>
        <dbReference type="EMBL" id="KAK1276249.1"/>
    </source>
</evidence>
<evidence type="ECO:0000256" key="1">
    <source>
        <dbReference type="ARBA" id="ARBA00001478"/>
    </source>
</evidence>